<organism evidence="3 4">
    <name type="scientific">Mycobacterium timonense</name>
    <dbReference type="NCBI Taxonomy" id="701043"/>
    <lineage>
        <taxon>Bacteria</taxon>
        <taxon>Bacillati</taxon>
        <taxon>Actinomycetota</taxon>
        <taxon>Actinomycetes</taxon>
        <taxon>Mycobacteriales</taxon>
        <taxon>Mycobacteriaceae</taxon>
        <taxon>Mycobacterium</taxon>
        <taxon>Mycobacterium avium complex (MAC)</taxon>
    </lineage>
</organism>
<dbReference type="Proteomes" id="UP000192847">
    <property type="component" value="Unassembled WGS sequence"/>
</dbReference>
<feature type="region of interest" description="Disordered" evidence="1">
    <location>
        <begin position="1"/>
        <end position="30"/>
    </location>
</feature>
<evidence type="ECO:0000259" key="2">
    <source>
        <dbReference type="Pfam" id="PF21722"/>
    </source>
</evidence>
<name>A0ABX3TSI6_9MYCO</name>
<evidence type="ECO:0000313" key="4">
    <source>
        <dbReference type="Proteomes" id="UP000192847"/>
    </source>
</evidence>
<evidence type="ECO:0000313" key="3">
    <source>
        <dbReference type="EMBL" id="ORB81783.1"/>
    </source>
</evidence>
<comment type="caution">
    <text evidence="3">The sequence shown here is derived from an EMBL/GenBank/DDBJ whole genome shotgun (WGS) entry which is preliminary data.</text>
</comment>
<proteinExistence type="predicted"/>
<dbReference type="EMBL" id="MVIL01000003">
    <property type="protein sequence ID" value="ORB81783.1"/>
    <property type="molecule type" value="Genomic_DNA"/>
</dbReference>
<protein>
    <recommendedName>
        <fullName evidence="2">Glycine-rich domain-containing protein</fullName>
    </recommendedName>
</protein>
<reference evidence="3 4" key="1">
    <citation type="submission" date="2017-02" db="EMBL/GenBank/DDBJ databases">
        <title>The new phylogeny of genus Mycobacterium.</title>
        <authorList>
            <person name="Tortoli E."/>
            <person name="Trovato A."/>
            <person name="Cirillo D.M."/>
        </authorList>
    </citation>
    <scope>NUCLEOTIDE SEQUENCE [LARGE SCALE GENOMIC DNA]</scope>
    <source>
        <strain evidence="3 4">CCUG 56329</strain>
    </source>
</reference>
<feature type="domain" description="Glycine-rich" evidence="2">
    <location>
        <begin position="988"/>
        <end position="1165"/>
    </location>
</feature>
<feature type="compositionally biased region" description="Gly residues" evidence="1">
    <location>
        <begin position="1140"/>
        <end position="1155"/>
    </location>
</feature>
<feature type="region of interest" description="Disordered" evidence="1">
    <location>
        <begin position="1131"/>
        <end position="1155"/>
    </location>
</feature>
<accession>A0ABX3TSI6</accession>
<dbReference type="InterPro" id="IPR049304">
    <property type="entry name" value="Gly_rich_dom"/>
</dbReference>
<gene>
    <name evidence="3" type="ORF">BST46_01945</name>
</gene>
<evidence type="ECO:0000256" key="1">
    <source>
        <dbReference type="SAM" id="MobiDB-lite"/>
    </source>
</evidence>
<dbReference type="Pfam" id="PF21722">
    <property type="entry name" value="Gly_rich_2"/>
    <property type="match status" value="1"/>
</dbReference>
<keyword evidence="4" id="KW-1185">Reference proteome</keyword>
<sequence>MSGNQFGGPAYTSPETRELSSITESPNPDAADFASADKMAALLQRHDFQIKALAQGQQQLQQGVNDATNNPIQQIQQFIADVIVLLGGGEITEGVLDFGDLQYILPTLGALFGLGDAPFPVDLFQAAERFFFGYVVPNQQFTDEINTIIKNWLSLIGIDPQFIKDLQDLTTAIGTLFGSVGNLLPSLTQLFEALGIDANDLGPLGQLLGPIIKFFSGLDLKKIGTLLEFVTDALDPIVKDLTAVINFINAVLAVLGFEEHGGGGVVNSPLPELTVPFENLMAFLGDINLGSGDFDPIEAAYDFIDRVLAPTGLLPTAQQIAAAISGLTGQDINLDDVSTFFTNLRAFLTGIDFNVADFDPLAAAEQFINNVLNPTGLLMSITSPISSENLFGPISGALLPNIPAAHISGAEQNLLTNPEYVGENSVDGESSWTWTGTLSRVAGGGAVQATGDGSTKQLLSDPAIEVDPGQTLKPAHYLQWDGITASGAAFLLGVNYYSDAAGTTLLSSATVATIANPAANSGGWQQMAGADVVPDGAATARLWIEQTDAVTAGISSWTSAWLSKTGTIPTKLLSLAPLLAGFLTDGSSIIGQLISAWPNVTAGLDGLDGLGAIFSDVAGLMGHPGGLGSGAPVLPGFSDIPLLNPMFTGGLFKPSLIPTLDASKIGTGQLSAGVLPVITAGMTQGLADIDAIVNALGITGAGNTRDTLQAALKAIPNENVSGLLGPDNIGAALQATADKLYQGFSGLLDAAGISLENLQSSAQNMRDNTTSAVTISQDTSAKLAKRAVTKPGYHANDPTVDVTVPFTSIPTASANTPQTIPVTASASAIGCLSTPDGGVKKAITWWGGALTNITGIYLTVYSINLTTGQEDPIWQSGNILSGVTANVQNYYNLPAANYITTGQGYWYAVEIAITGSGTYNVAGLVHWAQANTNYYPHTLGQTRNTSGGVAASSIAVPVSSNNIPFFGLAGSEGASAIAPVTQEFLASGTYNVPSWAQVAGTKFDIIVLGAGGSAQAGASGLGVYGSGAGGWGGHFYGVTLTYGVDIPLGTTQFTVAIGAGGAYVGTPQGNGQPGGATTVTVPGYGAISGPGGAATTTSSYWSNTPSGQGAVGNNGNTFMFNGIPYLGGASQTARSSTGISPGGAGSSGFDSPGGAGAGGAAWIRAYQG</sequence>